<organism evidence="1 2">
    <name type="scientific">Pandoraea terrae</name>
    <dbReference type="NCBI Taxonomy" id="1537710"/>
    <lineage>
        <taxon>Bacteria</taxon>
        <taxon>Pseudomonadati</taxon>
        <taxon>Pseudomonadota</taxon>
        <taxon>Betaproteobacteria</taxon>
        <taxon>Burkholderiales</taxon>
        <taxon>Burkholderiaceae</taxon>
        <taxon>Pandoraea</taxon>
    </lineage>
</organism>
<reference evidence="1 2" key="1">
    <citation type="submission" date="2019-08" db="EMBL/GenBank/DDBJ databases">
        <authorList>
            <person name="Peeters C."/>
        </authorList>
    </citation>
    <scope>NUCLEOTIDE SEQUENCE [LARGE SCALE GENOMIC DNA]</scope>
    <source>
        <strain evidence="1 2">LMG 30175</strain>
    </source>
</reference>
<gene>
    <name evidence="1" type="ORF">PTE30175_05433</name>
</gene>
<sequence>MTHPFVKPLTIRFRHCDPAGIVFYPRYFEMINDLVEDWCDEGLGMSFERMHMEAGLGVPTANVECRFSKPSRLGETITRTLAVERLGTSSMTLAIRFAGVDDDTRLTATLVLVWVAQPDGRPVAVPDDIRMKIAAFEAAKNDN</sequence>
<dbReference type="RefSeq" id="WP_150700151.1">
    <property type="nucleotide sequence ID" value="NZ_CABPRZ010000041.1"/>
</dbReference>
<dbReference type="Proteomes" id="UP000414233">
    <property type="component" value="Unassembled WGS sequence"/>
</dbReference>
<dbReference type="EMBL" id="CABPRZ010000041">
    <property type="protein sequence ID" value="VVE59362.1"/>
    <property type="molecule type" value="Genomic_DNA"/>
</dbReference>
<accession>A0A5E4ZFS8</accession>
<evidence type="ECO:0000313" key="2">
    <source>
        <dbReference type="Proteomes" id="UP000414233"/>
    </source>
</evidence>
<dbReference type="Gene3D" id="3.10.129.10">
    <property type="entry name" value="Hotdog Thioesterase"/>
    <property type="match status" value="1"/>
</dbReference>
<keyword evidence="2" id="KW-1185">Reference proteome</keyword>
<proteinExistence type="predicted"/>
<dbReference type="CDD" id="cd00586">
    <property type="entry name" value="4HBT"/>
    <property type="match status" value="1"/>
</dbReference>
<protein>
    <submittedName>
        <fullName evidence="1">4-hydroxybenzoyl-CoA thioesterase</fullName>
    </submittedName>
</protein>
<dbReference type="InterPro" id="IPR029069">
    <property type="entry name" value="HotDog_dom_sf"/>
</dbReference>
<dbReference type="SUPFAM" id="SSF54637">
    <property type="entry name" value="Thioesterase/thiol ester dehydrase-isomerase"/>
    <property type="match status" value="1"/>
</dbReference>
<dbReference type="Pfam" id="PF13279">
    <property type="entry name" value="4HBT_2"/>
    <property type="match status" value="1"/>
</dbReference>
<dbReference type="AlphaFoldDB" id="A0A5E4ZFS8"/>
<name>A0A5E4ZFS8_9BURK</name>
<dbReference type="OrthoDB" id="21822at2"/>
<evidence type="ECO:0000313" key="1">
    <source>
        <dbReference type="EMBL" id="VVE59362.1"/>
    </source>
</evidence>